<protein>
    <recommendedName>
        <fullName evidence="4">Ketosynthase</fullName>
    </recommendedName>
</protein>
<dbReference type="OrthoDB" id="5948436at2"/>
<keyword evidence="1" id="KW-0472">Membrane</keyword>
<gene>
    <name evidence="2" type="ORF">MBSD_n0161</name>
</gene>
<dbReference type="EMBL" id="DF970134">
    <property type="protein sequence ID" value="GAP64879.1"/>
    <property type="molecule type" value="Genomic_DNA"/>
</dbReference>
<keyword evidence="1" id="KW-1133">Transmembrane helix</keyword>
<reference evidence="2" key="1">
    <citation type="submission" date="2015-08" db="EMBL/GenBank/DDBJ databases">
        <title>Complete DNA Sequence of Pseudomonas syringae pv. actinidiae, the Causal Agent of Kiwifruit Canker Disease.</title>
        <authorList>
            <person name="Rikkerink E.H.A."/>
            <person name="Fineran P.C."/>
        </authorList>
    </citation>
    <scope>NUCLEOTIDE SEQUENCE</scope>
    <source>
        <strain evidence="2">SkMP5</strain>
    </source>
</reference>
<evidence type="ECO:0008006" key="4">
    <source>
        <dbReference type="Google" id="ProtNLM"/>
    </source>
</evidence>
<dbReference type="Proteomes" id="UP000253740">
    <property type="component" value="Unassembled WGS sequence"/>
</dbReference>
<evidence type="ECO:0000313" key="3">
    <source>
        <dbReference type="Proteomes" id="UP000253740"/>
    </source>
</evidence>
<accession>A0A0K8QJ76</accession>
<feature type="transmembrane region" description="Helical" evidence="1">
    <location>
        <begin position="173"/>
        <end position="196"/>
    </location>
</feature>
<keyword evidence="3" id="KW-1185">Reference proteome</keyword>
<feature type="transmembrane region" description="Helical" evidence="1">
    <location>
        <begin position="134"/>
        <end position="153"/>
    </location>
</feature>
<evidence type="ECO:0000313" key="2">
    <source>
        <dbReference type="EMBL" id="GAP64879.1"/>
    </source>
</evidence>
<name>A0A0K8QJ76_9GAMM</name>
<proteinExistence type="predicted"/>
<feature type="transmembrane region" description="Helical" evidence="1">
    <location>
        <begin position="79"/>
        <end position="97"/>
    </location>
</feature>
<dbReference type="RefSeq" id="WP_062534143.1">
    <property type="nucleotide sequence ID" value="NZ_DF970134.1"/>
</dbReference>
<evidence type="ECO:0000256" key="1">
    <source>
        <dbReference type="SAM" id="Phobius"/>
    </source>
</evidence>
<keyword evidence="1" id="KW-0812">Transmembrane</keyword>
<feature type="transmembrane region" description="Helical" evidence="1">
    <location>
        <begin position="55"/>
        <end position="73"/>
    </location>
</feature>
<sequence>MNLRGASAVALVLAWPLVAHVAVTRREPRSAALWTLALIGLPLLPALLRARPWAWLAWAAAALALWALAQAHLATLPAYLLPALLPAAGAIVFADSLRAGAEPLVTRFVRISEGAAVAADPVVRRYTRAVTRCWAWLLGALAALALGLAMLAVPDGLLAGFGMAPRWALPRAYWSLWVNGLAYVVLALAFVLEYAVRRRALAHVPRRGFVAFLRELARHWPELRRRR</sequence>
<dbReference type="STRING" id="1475481.GCA_000953855_00162"/>
<dbReference type="AlphaFoldDB" id="A0A0K8QJ76"/>
<organism evidence="2">
    <name type="scientific">Mizugakiibacter sediminis</name>
    <dbReference type="NCBI Taxonomy" id="1475481"/>
    <lineage>
        <taxon>Bacteria</taxon>
        <taxon>Pseudomonadati</taxon>
        <taxon>Pseudomonadota</taxon>
        <taxon>Gammaproteobacteria</taxon>
        <taxon>Lysobacterales</taxon>
        <taxon>Rhodanobacteraceae</taxon>
        <taxon>Mizugakiibacter</taxon>
    </lineage>
</organism>
<feature type="transmembrane region" description="Helical" evidence="1">
    <location>
        <begin position="31"/>
        <end position="48"/>
    </location>
</feature>